<feature type="compositionally biased region" description="Low complexity" evidence="1">
    <location>
        <begin position="2599"/>
        <end position="2609"/>
    </location>
</feature>
<feature type="compositionally biased region" description="Basic and acidic residues" evidence="1">
    <location>
        <begin position="1707"/>
        <end position="1717"/>
    </location>
</feature>
<evidence type="ECO:0000313" key="2">
    <source>
        <dbReference type="EMBL" id="KAG0584875.1"/>
    </source>
</evidence>
<feature type="region of interest" description="Disordered" evidence="1">
    <location>
        <begin position="277"/>
        <end position="562"/>
    </location>
</feature>
<dbReference type="PANTHER" id="PTHR31780">
    <property type="entry name" value="STRESS RESPONSE PROTEIN NST1-RELATED"/>
    <property type="match status" value="1"/>
</dbReference>
<feature type="compositionally biased region" description="Gly residues" evidence="1">
    <location>
        <begin position="24"/>
        <end position="52"/>
    </location>
</feature>
<feature type="compositionally biased region" description="Polar residues" evidence="1">
    <location>
        <begin position="424"/>
        <end position="437"/>
    </location>
</feature>
<evidence type="ECO:0000313" key="3">
    <source>
        <dbReference type="Proteomes" id="UP000822688"/>
    </source>
</evidence>
<feature type="compositionally biased region" description="Basic and acidic residues" evidence="1">
    <location>
        <begin position="916"/>
        <end position="932"/>
    </location>
</feature>
<feature type="region of interest" description="Disordered" evidence="1">
    <location>
        <begin position="1"/>
        <end position="52"/>
    </location>
</feature>
<feature type="compositionally biased region" description="Basic and acidic residues" evidence="1">
    <location>
        <begin position="1559"/>
        <end position="1572"/>
    </location>
</feature>
<feature type="compositionally biased region" description="Low complexity" evidence="1">
    <location>
        <begin position="279"/>
        <end position="295"/>
    </location>
</feature>
<feature type="compositionally biased region" description="Polar residues" evidence="1">
    <location>
        <begin position="851"/>
        <end position="862"/>
    </location>
</feature>
<feature type="compositionally biased region" description="Polar residues" evidence="1">
    <location>
        <begin position="1"/>
        <end position="18"/>
    </location>
</feature>
<feature type="compositionally biased region" description="Polar residues" evidence="1">
    <location>
        <begin position="1917"/>
        <end position="1935"/>
    </location>
</feature>
<dbReference type="Proteomes" id="UP000822688">
    <property type="component" value="Chromosome 3"/>
</dbReference>
<comment type="caution">
    <text evidence="2">The sequence shown here is derived from an EMBL/GenBank/DDBJ whole genome shotgun (WGS) entry which is preliminary data.</text>
</comment>
<feature type="region of interest" description="Disordered" evidence="1">
    <location>
        <begin position="1996"/>
        <end position="2016"/>
    </location>
</feature>
<feature type="compositionally biased region" description="Acidic residues" evidence="1">
    <location>
        <begin position="1232"/>
        <end position="1279"/>
    </location>
</feature>
<feature type="region of interest" description="Disordered" evidence="1">
    <location>
        <begin position="1741"/>
        <end position="1936"/>
    </location>
</feature>
<evidence type="ECO:0008006" key="4">
    <source>
        <dbReference type="Google" id="ProtNLM"/>
    </source>
</evidence>
<evidence type="ECO:0000256" key="1">
    <source>
        <dbReference type="SAM" id="MobiDB-lite"/>
    </source>
</evidence>
<reference evidence="2" key="1">
    <citation type="submission" date="2020-06" db="EMBL/GenBank/DDBJ databases">
        <title>WGS assembly of Ceratodon purpureus strain R40.</title>
        <authorList>
            <person name="Carey S.B."/>
            <person name="Jenkins J."/>
            <person name="Shu S."/>
            <person name="Lovell J.T."/>
            <person name="Sreedasyam A."/>
            <person name="Maumus F."/>
            <person name="Tiley G.P."/>
            <person name="Fernandez-Pozo N."/>
            <person name="Barry K."/>
            <person name="Chen C."/>
            <person name="Wang M."/>
            <person name="Lipzen A."/>
            <person name="Daum C."/>
            <person name="Saski C.A."/>
            <person name="Payton A.C."/>
            <person name="Mcbreen J.C."/>
            <person name="Conrad R.E."/>
            <person name="Kollar L.M."/>
            <person name="Olsson S."/>
            <person name="Huttunen S."/>
            <person name="Landis J.B."/>
            <person name="Wickett N.J."/>
            <person name="Johnson M.G."/>
            <person name="Rensing S.A."/>
            <person name="Grimwood J."/>
            <person name="Schmutz J."/>
            <person name="Mcdaniel S.F."/>
        </authorList>
    </citation>
    <scope>NUCLEOTIDE SEQUENCE</scope>
    <source>
        <strain evidence="2">R40</strain>
    </source>
</reference>
<feature type="compositionally biased region" description="Basic and acidic residues" evidence="1">
    <location>
        <begin position="952"/>
        <end position="965"/>
    </location>
</feature>
<feature type="region of interest" description="Disordered" evidence="1">
    <location>
        <begin position="1643"/>
        <end position="1721"/>
    </location>
</feature>
<feature type="compositionally biased region" description="Polar residues" evidence="1">
    <location>
        <begin position="2539"/>
        <end position="2551"/>
    </location>
</feature>
<feature type="compositionally biased region" description="Basic and acidic residues" evidence="1">
    <location>
        <begin position="762"/>
        <end position="806"/>
    </location>
</feature>
<feature type="compositionally biased region" description="Polar residues" evidence="1">
    <location>
        <begin position="1088"/>
        <end position="1104"/>
    </location>
</feature>
<gene>
    <name evidence="2" type="ORF">KC19_3G241600</name>
</gene>
<sequence>MARAAGSNTKFASVNLNKSYGKPATGGAGSSGNGAAGGAGSGGALGGAGRAARGSGGMLLLSRPGVAGASVQKGGKVIVPRPVNLPSLRREHAGNDPSIALVGGSGASGWTKAPVQEEAPVAAAASAVVASSETTGMARLAPALSAGSTWGTSPSLSGQSSTGSLSGEHWPVPTQAGASVTNQVAVGRPGVYTPPRARAMQPPPVPSGHVVAVEKAVVLRGEDFPTLQAALPPPPVPIHQRQKELHLKQREKHQELKDQQQKLQLLSEQHAVLKPDEVQQSQLGGPQLQPAQPSSVQTKSEQIHKDASEESNLLEQQRFTDSEFSARSTSKPSNHPVGPASSGPYQRRQSNWTDDERDSTFRPQGGSYFEYSDRSDRESDHQSGNRAGENFGYGRSLPSREMPFTPGRDGPLGKVAESRESRFNGDSSFGRESSTTGYGADSSFGRGNNAGREGGFREWGGGVNRDSSFGGRGFSREGNRDVGINKKSVYEKDGGDVRPISRGRDGFDDRHGFGNRDAGPHRDASSGREGGPNRDNFFGRDNRRIQGGDYDTGRGRLGGDRFLRSGASGDFFPGRSFSGPELAGGRDRRLHEGYHFNMSHGRSSEEIHGLDNFRPTQGIGIDPPVIPMLGFRRRKEEAKEDDFRDEEREAFEAELERVQKAQELDRQRKLEEKEHAVEMAQKELEDRERQAREEEERQAKEEEAAKEAAARAEREALEAAQKLEDERKAREEEKRQLQLEEERRKENARRKLLELEERIAKREAENKQQEEARQNVEEKTVNLWQRGEEEEHSRREDVEREEEERMVASITGNAQDDDERAPLRPSVSLSYSQVSQRALHSEIPPSIKPSEVQTPSGGSTLRASDFRGRDVLAEPERRSFSNWRREQPADSVVGSGAQAYPPHSRNENIDFQASISRDRVYNGRSYGDRGDGFHGSGSNIGGFASEGASGEFSRRPHFSDQRWAAEESGSFNKHTNHNRSSVLDFEGGASDSMEDRDDRRWGRDRMDRWRSGREGPGQRPSPPQTPPYFHGSETSEPPSYGRLRHSLPKQPRVPPPPGRTGPVRPALGHSSEHAFVSSSQAREEVGISPQQEKVVESNSSFSSQDDVDELQSKDTRVKSSGADVRQEDVSQQDSKAWSSMQRGWQQFSTPSLTPQRSFSQVSQGLAHEDLKVQQFTSAQGRSANMQNGDSPSSCLSQSEDDYEQKGSVTSVVVSDVDKQEMFAQSEDKSDDRDDDVDPTDDEEDEDEDREGDEEGYDTYEGYDEEEEDDDKEDELDEIDGEVKGVTEQGTGRDENVLESSRDEGYSVPDLNERVIEVGGIKVVDDDMVQDKAAEFAHSGQLQMTEEVGSRLLPQEEAEHSIPRPSVTGLIKDPDACDALPAPSQQSQPPLSFMAFSAPQGEEITVSSSQLASVWLPGLHHPSEVPMTLQFGLLPGTPLLQASVPAIQIGSIQMPLHVPPHNSLQQVTHSSSSAPLIQFGQLAHPPSVIQSTPILGPSVPEASISTQVQAQNAETDSASKMSSHEQDATQITASVQGQPGSDSISFQLQSPWMNQFVSGDDKVSVEGETRETRLTTGSPGQRPERRVRDRGVIREGLSGTNGSEAYSRVKNSRRDSSSKSTFQDTAASQGFTAANTFLDSVGASEKYGGRGRGNRLVSVPGRGGFPHSGRHSQSAYDNTGLSTGMTAPYASADSAALRPRSNRRSNFRRSDLKSRDTSEQVFEVSGVKAVKQSIASSEGLDASMVGIDSRDGSRDTNSQLQERSYPGDVNRKFRAMSDGASSSQNVSRSERTSANDVSKRNGGKSLGTSDGPAHSVESLLGKHSSEGTPDAPAQSGAVSKQSGAEREDEDDFIEVRSKRQMLSDRRAEREKEIKAKSSLKAKEQAGRKQRGSARLGLQTEALPGQGNKSGGFIEKRTSSTSIDNVGNTTRIPQAGNTPTVTVASVTTVPGSSQGILAPIGTPSGGLSDIRANASKSSRSNSACGVSLVDSEVGAPAVTSDSQNQNQEGISGTPIAWGGTHSTRQVVSLTQIQLEEAMKPARYEAPVSQQLPLEARGSMVLDPGTTVASLAGKDKLSASATGPIGSLLAGDKIQFGAVTSPPIGVSNSHPHTSALLNVVGSSLGSHVDGVSDKNDLKKSNHLSGSELDMPSFSAKGKRARGQEDIGGSTDEGIDAEAEAEAAASAVAVAAISSDESVCSTRESLPIRINTIKSSFGNVNSAANHTGLGLGNSVPVHMQNPMLDDSMAAALPADLSVEPTSISLRGSPGQASSVLSTSGQSSFSGLEMSQMLGFPFGPGKDVAVLQGSNDQGVSNAGPNASGWQPQHSGADSFYGGPPPSGYAGQYINPGAGMPPHMLVYTNPFSPVGQFGQLGFMSPTYLPSGKQPDWKHTPVWSSGPGVVGMSSNTDGLGGMTGTQRGSGNIQRVAPGPAVVPVVQSPGPFDLNLSAPFQIPNVDSSTGWSHVPGPLHVPMSMGYLQQGRRGPSHTMEKDGGFSLGLSPNQVNNGNFTSMDAAAQFPDELGLGDTSSSGPSINSSYGASQNLGRSPIGNQAASISSSSQSNNKLRSNRRSSRVTRGGNLMSTGNGSNAGSVNLGMGVNSGGYNNAGANGSRVPPNHLQPQAPHHHMYQGMGGMGQSHGHHTINHSDQRGSSQQNSPRVGSASNWSGSQGFRKGGGSQGRPPMGERGSSGEKIFAPPSKLKQVYVAKPSSSPRRSGSDTAIFNGTEGGQATVGL</sequence>
<keyword evidence="3" id="KW-1185">Reference proteome</keyword>
<organism evidence="2 3">
    <name type="scientific">Ceratodon purpureus</name>
    <name type="common">Fire moss</name>
    <name type="synonym">Dicranum purpureum</name>
    <dbReference type="NCBI Taxonomy" id="3225"/>
    <lineage>
        <taxon>Eukaryota</taxon>
        <taxon>Viridiplantae</taxon>
        <taxon>Streptophyta</taxon>
        <taxon>Embryophyta</taxon>
        <taxon>Bryophyta</taxon>
        <taxon>Bryophytina</taxon>
        <taxon>Bryopsida</taxon>
        <taxon>Dicranidae</taxon>
        <taxon>Pseudoditrichales</taxon>
        <taxon>Ditrichaceae</taxon>
        <taxon>Ceratodon</taxon>
    </lineage>
</organism>
<feature type="compositionally biased region" description="Polar residues" evidence="1">
    <location>
        <begin position="2578"/>
        <end position="2589"/>
    </location>
</feature>
<proteinExistence type="predicted"/>
<feature type="region of interest" description="Disordered" evidence="1">
    <location>
        <begin position="147"/>
        <end position="190"/>
    </location>
</feature>
<feature type="compositionally biased region" description="Low complexity" evidence="1">
    <location>
        <begin position="2552"/>
        <end position="2563"/>
    </location>
</feature>
<feature type="compositionally biased region" description="Polar residues" evidence="1">
    <location>
        <begin position="343"/>
        <end position="352"/>
    </location>
</feature>
<feature type="compositionally biased region" description="Polar residues" evidence="1">
    <location>
        <begin position="969"/>
        <end position="981"/>
    </location>
</feature>
<dbReference type="EMBL" id="CM026423">
    <property type="protein sequence ID" value="KAG0584875.1"/>
    <property type="molecule type" value="Genomic_DNA"/>
</dbReference>
<feature type="compositionally biased region" description="Polar residues" evidence="1">
    <location>
        <begin position="1173"/>
        <end position="1197"/>
    </location>
</feature>
<feature type="compositionally biased region" description="Polar residues" evidence="1">
    <location>
        <begin position="1997"/>
        <end position="2008"/>
    </location>
</feature>
<feature type="compositionally biased region" description="Polar residues" evidence="1">
    <location>
        <begin position="1670"/>
        <end position="1684"/>
    </location>
</feature>
<feature type="compositionally biased region" description="Polar residues" evidence="1">
    <location>
        <begin position="310"/>
        <end position="333"/>
    </location>
</feature>
<feature type="region of interest" description="Disordered" evidence="1">
    <location>
        <begin position="2127"/>
        <end position="2168"/>
    </location>
</feature>
<feature type="region of interest" description="Disordered" evidence="1">
    <location>
        <begin position="1512"/>
        <end position="1545"/>
    </location>
</feature>
<feature type="region of interest" description="Disordered" evidence="1">
    <location>
        <begin position="762"/>
        <end position="1310"/>
    </location>
</feature>
<feature type="compositionally biased region" description="Basic and acidic residues" evidence="1">
    <location>
        <begin position="537"/>
        <end position="562"/>
    </location>
</feature>
<feature type="compositionally biased region" description="Polar residues" evidence="1">
    <location>
        <begin position="2647"/>
        <end position="2667"/>
    </location>
</feature>
<dbReference type="CDD" id="cd22249">
    <property type="entry name" value="UDM1_RNF168_RNF169-like"/>
    <property type="match status" value="1"/>
</dbReference>
<feature type="region of interest" description="Disordered" evidence="1">
    <location>
        <begin position="68"/>
        <end position="99"/>
    </location>
</feature>
<feature type="compositionally biased region" description="Basic and acidic residues" evidence="1">
    <location>
        <begin position="371"/>
        <end position="383"/>
    </location>
</feature>
<feature type="compositionally biased region" description="Polar residues" evidence="1">
    <location>
        <begin position="827"/>
        <end position="838"/>
    </location>
</feature>
<feature type="compositionally biased region" description="Basic and acidic residues" evidence="1">
    <location>
        <begin position="996"/>
        <end position="1013"/>
    </location>
</feature>
<feature type="compositionally biased region" description="Basic and acidic residues" evidence="1">
    <location>
        <begin position="1787"/>
        <end position="1798"/>
    </location>
</feature>
<feature type="compositionally biased region" description="Low complexity" evidence="1">
    <location>
        <begin position="151"/>
        <end position="167"/>
    </location>
</feature>
<feature type="compositionally biased region" description="Basic and acidic residues" evidence="1">
    <location>
        <begin position="1280"/>
        <end position="1310"/>
    </location>
</feature>
<dbReference type="InterPro" id="IPR051195">
    <property type="entry name" value="Fungal_stress_NST1"/>
</dbReference>
<feature type="compositionally biased region" description="Polar residues" evidence="1">
    <location>
        <begin position="1527"/>
        <end position="1545"/>
    </location>
</feature>
<feature type="compositionally biased region" description="Low complexity" evidence="1">
    <location>
        <begin position="2522"/>
        <end position="2538"/>
    </location>
</feature>
<feature type="compositionally biased region" description="Basic and acidic residues" evidence="1">
    <location>
        <begin position="1581"/>
        <end position="1592"/>
    </location>
</feature>
<feature type="compositionally biased region" description="Polar residues" evidence="1">
    <location>
        <begin position="2706"/>
        <end position="2720"/>
    </location>
</feature>
<feature type="compositionally biased region" description="Polar residues" evidence="1">
    <location>
        <begin position="1129"/>
        <end position="1163"/>
    </location>
</feature>
<feature type="region of interest" description="Disordered" evidence="1">
    <location>
        <begin position="2472"/>
        <end position="2732"/>
    </location>
</feature>
<accession>A0A8T0IPE0</accession>
<feature type="compositionally biased region" description="Basic and acidic residues" evidence="1">
    <location>
        <begin position="474"/>
        <end position="496"/>
    </location>
</feature>
<feature type="region of interest" description="Disordered" evidence="1">
    <location>
        <begin position="1559"/>
        <end position="1625"/>
    </location>
</feature>
<feature type="compositionally biased region" description="Basic and acidic residues" evidence="1">
    <location>
        <begin position="2127"/>
        <end position="2136"/>
    </location>
</feature>
<feature type="compositionally biased region" description="Basic and acidic residues" evidence="1">
    <location>
        <begin position="864"/>
        <end position="888"/>
    </location>
</feature>
<feature type="compositionally biased region" description="Basic and acidic residues" evidence="1">
    <location>
        <begin position="1852"/>
        <end position="1885"/>
    </location>
</feature>
<feature type="region of interest" description="Disordered" evidence="1">
    <location>
        <begin position="665"/>
        <end position="750"/>
    </location>
</feature>
<feature type="compositionally biased region" description="Basic and acidic residues" evidence="1">
    <location>
        <begin position="1215"/>
        <end position="1231"/>
    </location>
</feature>
<feature type="compositionally biased region" description="Polar residues" evidence="1">
    <location>
        <begin position="2496"/>
        <end position="2508"/>
    </location>
</feature>
<dbReference type="PANTHER" id="PTHR31780:SF10">
    <property type="entry name" value="LD36051P"/>
    <property type="match status" value="1"/>
</dbReference>
<name>A0A8T0IPE0_CERPU</name>
<protein>
    <recommendedName>
        <fullName evidence="4">BAT2 N-terminal domain-containing protein</fullName>
    </recommendedName>
</protein>
<feature type="compositionally biased region" description="Basic and acidic residues" evidence="1">
    <location>
        <begin position="502"/>
        <end position="526"/>
    </location>
</feature>